<evidence type="ECO:0000256" key="4">
    <source>
        <dbReference type="ARBA" id="ARBA00022950"/>
    </source>
</evidence>
<feature type="non-terminal residue" evidence="7">
    <location>
        <position position="1"/>
    </location>
</feature>
<dbReference type="InterPro" id="IPR054613">
    <property type="entry name" value="Peptidase_S78_dom"/>
</dbReference>
<organism evidence="7">
    <name type="scientific">uncultured Caudovirales phage</name>
    <dbReference type="NCBI Taxonomy" id="2100421"/>
    <lineage>
        <taxon>Viruses</taxon>
        <taxon>Duplodnaviria</taxon>
        <taxon>Heunggongvirae</taxon>
        <taxon>Uroviricota</taxon>
        <taxon>Caudoviricetes</taxon>
        <taxon>Peduoviridae</taxon>
        <taxon>Maltschvirus</taxon>
        <taxon>Maltschvirus maltsch</taxon>
    </lineage>
</organism>
<accession>A0A6J5QX63</accession>
<evidence type="ECO:0000259" key="6">
    <source>
        <dbReference type="Pfam" id="PF04586"/>
    </source>
</evidence>
<protein>
    <submittedName>
        <fullName evidence="7">COG3740 Phage head maturation protease</fullName>
    </submittedName>
</protein>
<evidence type="ECO:0000313" key="7">
    <source>
        <dbReference type="EMBL" id="CAB4185981.1"/>
    </source>
</evidence>
<dbReference type="InterPro" id="IPR006433">
    <property type="entry name" value="Prohead_protease"/>
</dbReference>
<feature type="domain" description="Prohead serine protease" evidence="6">
    <location>
        <begin position="26"/>
        <end position="169"/>
    </location>
</feature>
<dbReference type="EMBL" id="LR797081">
    <property type="protein sequence ID" value="CAB4185981.1"/>
    <property type="molecule type" value="Genomic_DNA"/>
</dbReference>
<dbReference type="GO" id="GO:0008233">
    <property type="term" value="F:peptidase activity"/>
    <property type="evidence" value="ECO:0007669"/>
    <property type="project" value="UniProtKB-KW"/>
</dbReference>
<keyword evidence="3" id="KW-0378">Hydrolase</keyword>
<dbReference type="GO" id="GO:0046797">
    <property type="term" value="P:viral procapsid maturation"/>
    <property type="evidence" value="ECO:0007669"/>
    <property type="project" value="UniProtKB-KW"/>
</dbReference>
<evidence type="ECO:0000256" key="3">
    <source>
        <dbReference type="ARBA" id="ARBA00022801"/>
    </source>
</evidence>
<keyword evidence="2 7" id="KW-0645">Protease</keyword>
<keyword evidence="1" id="KW-1188">Viral release from host cell</keyword>
<reference evidence="7" key="1">
    <citation type="submission" date="2020-05" db="EMBL/GenBank/DDBJ databases">
        <authorList>
            <person name="Chiriac C."/>
            <person name="Salcher M."/>
            <person name="Ghai R."/>
            <person name="Kavagutti S V."/>
        </authorList>
    </citation>
    <scope>NUCLEOTIDE SEQUENCE</scope>
</reference>
<gene>
    <name evidence="7" type="ORF">UFOVP1136_25</name>
</gene>
<dbReference type="GO" id="GO:0006508">
    <property type="term" value="P:proteolysis"/>
    <property type="evidence" value="ECO:0007669"/>
    <property type="project" value="UniProtKB-KW"/>
</dbReference>
<proteinExistence type="predicted"/>
<evidence type="ECO:0000256" key="5">
    <source>
        <dbReference type="ARBA" id="ARBA00023045"/>
    </source>
</evidence>
<dbReference type="Pfam" id="PF04586">
    <property type="entry name" value="Peptidase_S78"/>
    <property type="match status" value="1"/>
</dbReference>
<sequence>VQPIQQRRIRMIEYRTVDIALEPGDKDSMKVGGYAARFNVPSLPLMIRGRQMREQIDPAAFNNSLNDPDISLYWQHDNSQPLATTLSGSLNMRTDSEGLIFDALLADTTLGRDAMELLRRGMVRQMSFGFTVREDKFDGDLRTLLDVDLAEISLVERAAYPQTNADARALSRSHSFITQRNALRIKNWRKL</sequence>
<name>A0A6J5QX63_9CAUD</name>
<keyword evidence="4" id="KW-0118">Viral capsid assembly</keyword>
<keyword evidence="5" id="KW-1273">Viral capsid maturation</keyword>
<evidence type="ECO:0000256" key="2">
    <source>
        <dbReference type="ARBA" id="ARBA00022670"/>
    </source>
</evidence>
<evidence type="ECO:0000256" key="1">
    <source>
        <dbReference type="ARBA" id="ARBA00022612"/>
    </source>
</evidence>
<dbReference type="NCBIfam" id="TIGR01543">
    <property type="entry name" value="proheadase_HK97"/>
    <property type="match status" value="1"/>
</dbReference>